<gene>
    <name evidence="11" type="ORF">PA27867_1541</name>
</gene>
<dbReference type="Pfam" id="PF25179">
    <property type="entry name" value="LMF1_C"/>
    <property type="match status" value="1"/>
</dbReference>
<comment type="subcellular location">
    <subcellularLocation>
        <location evidence="1">Endoplasmic reticulum membrane</location>
        <topology evidence="1">Multi-pass membrane protein</topology>
    </subcellularLocation>
</comment>
<evidence type="ECO:0000259" key="9">
    <source>
        <dbReference type="Pfam" id="PF06762"/>
    </source>
</evidence>
<evidence type="ECO:0000256" key="3">
    <source>
        <dbReference type="ARBA" id="ARBA00022692"/>
    </source>
</evidence>
<feature type="transmembrane region" description="Helical" evidence="8">
    <location>
        <begin position="141"/>
        <end position="167"/>
    </location>
</feature>
<dbReference type="STRING" id="670052.PA27867_1541"/>
<feature type="transmembrane region" description="Helical" evidence="8">
    <location>
        <begin position="84"/>
        <end position="103"/>
    </location>
</feature>
<evidence type="ECO:0000256" key="5">
    <source>
        <dbReference type="ARBA" id="ARBA00022989"/>
    </source>
</evidence>
<feature type="compositionally biased region" description="Pro residues" evidence="7">
    <location>
        <begin position="491"/>
        <end position="510"/>
    </location>
</feature>
<evidence type="ECO:0000256" key="2">
    <source>
        <dbReference type="ARBA" id="ARBA00005512"/>
    </source>
</evidence>
<organism evidence="11 12">
    <name type="scientific">Cryobacterium arcticum</name>
    <dbReference type="NCBI Taxonomy" id="670052"/>
    <lineage>
        <taxon>Bacteria</taxon>
        <taxon>Bacillati</taxon>
        <taxon>Actinomycetota</taxon>
        <taxon>Actinomycetes</taxon>
        <taxon>Micrococcales</taxon>
        <taxon>Microbacteriaceae</taxon>
        <taxon>Cryobacterium</taxon>
    </lineage>
</organism>
<dbReference type="GO" id="GO:0051604">
    <property type="term" value="P:protein maturation"/>
    <property type="evidence" value="ECO:0007669"/>
    <property type="project" value="InterPro"/>
</dbReference>
<feature type="transmembrane region" description="Helical" evidence="8">
    <location>
        <begin position="268"/>
        <end position="289"/>
    </location>
</feature>
<dbReference type="Proteomes" id="UP000092582">
    <property type="component" value="Chromosome 1"/>
</dbReference>
<comment type="similarity">
    <text evidence="2">Belongs to the lipase maturation factor family.</text>
</comment>
<reference evidence="11 12" key="1">
    <citation type="submission" date="2016-06" db="EMBL/GenBank/DDBJ databases">
        <title>Genome sequencing of Cryobacterium arcticum PAMC 27867.</title>
        <authorList>
            <person name="Lee J."/>
            <person name="Kim O.-S."/>
        </authorList>
    </citation>
    <scope>NUCLEOTIDE SEQUENCE [LARGE SCALE GENOMIC DNA]</scope>
    <source>
        <strain evidence="11 12">PAMC 27867</strain>
    </source>
</reference>
<dbReference type="KEGG" id="cart:PA27867_1541"/>
<keyword evidence="3 8" id="KW-0812">Transmembrane</keyword>
<feature type="domain" description="Lipase maturation factor 1/2 C-terminal" evidence="10">
    <location>
        <begin position="350"/>
        <end position="489"/>
    </location>
</feature>
<feature type="transmembrane region" description="Helical" evidence="8">
    <location>
        <begin position="309"/>
        <end position="331"/>
    </location>
</feature>
<dbReference type="InterPro" id="IPR009613">
    <property type="entry name" value="LMF"/>
</dbReference>
<protein>
    <submittedName>
        <fullName evidence="11">Membrane protein</fullName>
    </submittedName>
</protein>
<evidence type="ECO:0000313" key="12">
    <source>
        <dbReference type="Proteomes" id="UP000092582"/>
    </source>
</evidence>
<accession>A0A1B1BIZ7</accession>
<dbReference type="EMBL" id="CP016282">
    <property type="protein sequence ID" value="ANP72498.1"/>
    <property type="molecule type" value="Genomic_DNA"/>
</dbReference>
<dbReference type="InterPro" id="IPR057434">
    <property type="entry name" value="LMF1/2_N"/>
</dbReference>
<dbReference type="Pfam" id="PF06762">
    <property type="entry name" value="LMF1"/>
    <property type="match status" value="1"/>
</dbReference>
<dbReference type="PANTHER" id="PTHR14463:SF10">
    <property type="entry name" value="LIPASE MATURATION FACTOR 1"/>
    <property type="match status" value="1"/>
</dbReference>
<dbReference type="PATRIC" id="fig|670052.7.peg.1597"/>
<keyword evidence="12" id="KW-1185">Reference proteome</keyword>
<evidence type="ECO:0000256" key="8">
    <source>
        <dbReference type="SAM" id="Phobius"/>
    </source>
</evidence>
<dbReference type="InterPro" id="IPR057433">
    <property type="entry name" value="LMF1/2_C"/>
</dbReference>
<name>A0A1B1BIZ7_9MICO</name>
<dbReference type="PANTHER" id="PTHR14463">
    <property type="entry name" value="LIPASE MATURATION FACTOR"/>
    <property type="match status" value="1"/>
</dbReference>
<proteinExistence type="inferred from homology"/>
<evidence type="ECO:0000256" key="7">
    <source>
        <dbReference type="SAM" id="MobiDB-lite"/>
    </source>
</evidence>
<feature type="region of interest" description="Disordered" evidence="7">
    <location>
        <begin position="490"/>
        <end position="510"/>
    </location>
</feature>
<keyword evidence="5 8" id="KW-1133">Transmembrane helix</keyword>
<sequence>MLGSTGAPRVGSTMEWFGTGDYDIAREVLQRGIAAIFLIAFVSALAQFPALLGDNGLLPVRRFTQVVSMRRAPSLFQWRYSDRLLRLVAWGCVLLAASVLLGLPQAGPAWLPMLVFLVLFGAYLSIVNVGQTFYAFGWESLLVEAGFIVAFLGSDAVATPLPILLFLRWLVFRLEFGAGLIKIRGGREWRDLTALFYHHETQPMPNPISWFVHHLPRRFHRGEVLGNHAVQLVLPFLLFAPQPVASIAAGIIVLSQLWLVLTGNFAWLNWITIVLAASAVDDASFRWLGGWVAPALRDPAPLEAPGEQPVWFVVVVLAVTALLLVLSYWPARNLLRRRQLMNASFNPLHLVNAYGAFGTVTKERFEVVVEGSADEDPRTEDGWLAYEFRGKPGAVGRIPGQFAPYHLRLDWLMWFLALGARDTRWFEVFLARLLEGDRATLRLLAGNPFPDGPPRFVRARVFRYRFSTPAERRAGHVWWVRTEAGVLVPPVTLPPQAPPPASPPPQAGGQ</sequence>
<keyword evidence="6 8" id="KW-0472">Membrane</keyword>
<feature type="transmembrane region" description="Helical" evidence="8">
    <location>
        <begin position="32"/>
        <end position="52"/>
    </location>
</feature>
<evidence type="ECO:0000256" key="6">
    <source>
        <dbReference type="ARBA" id="ARBA00023136"/>
    </source>
</evidence>
<evidence type="ECO:0000313" key="11">
    <source>
        <dbReference type="EMBL" id="ANP72498.1"/>
    </source>
</evidence>
<evidence type="ECO:0000256" key="4">
    <source>
        <dbReference type="ARBA" id="ARBA00022824"/>
    </source>
</evidence>
<evidence type="ECO:0000259" key="10">
    <source>
        <dbReference type="Pfam" id="PF25179"/>
    </source>
</evidence>
<keyword evidence="4" id="KW-0256">Endoplasmic reticulum</keyword>
<evidence type="ECO:0000256" key="1">
    <source>
        <dbReference type="ARBA" id="ARBA00004477"/>
    </source>
</evidence>
<feature type="transmembrane region" description="Helical" evidence="8">
    <location>
        <begin position="109"/>
        <end position="129"/>
    </location>
</feature>
<dbReference type="AlphaFoldDB" id="A0A1B1BIZ7"/>
<feature type="domain" description="Lipase maturation factor 1/2 N-terminal" evidence="9">
    <location>
        <begin position="134"/>
        <end position="286"/>
    </location>
</feature>